<name>A0AAN6LNK6_9PLEO</name>
<keyword evidence="6" id="KW-1185">Reference proteome</keyword>
<proteinExistence type="inferred from homology"/>
<reference evidence="5 6" key="1">
    <citation type="submission" date="2021-02" db="EMBL/GenBank/DDBJ databases">
        <title>Genome assembly of Pseudopithomyces chartarum.</title>
        <authorList>
            <person name="Jauregui R."/>
            <person name="Singh J."/>
            <person name="Voisey C."/>
        </authorList>
    </citation>
    <scope>NUCLEOTIDE SEQUENCE [LARGE SCALE GENOMIC DNA]</scope>
    <source>
        <strain evidence="5 6">AGR01</strain>
    </source>
</reference>
<comment type="caution">
    <text evidence="5">The sequence shown here is derived from an EMBL/GenBank/DDBJ whole genome shotgun (WGS) entry which is preliminary data.</text>
</comment>
<keyword evidence="2" id="KW-0378">Hydrolase</keyword>
<gene>
    <name evidence="5" type="ORF">GRF29_213g508439</name>
</gene>
<dbReference type="Proteomes" id="UP001280581">
    <property type="component" value="Unassembled WGS sequence"/>
</dbReference>
<organism evidence="5 6">
    <name type="scientific">Pseudopithomyces chartarum</name>
    <dbReference type="NCBI Taxonomy" id="1892770"/>
    <lineage>
        <taxon>Eukaryota</taxon>
        <taxon>Fungi</taxon>
        <taxon>Dikarya</taxon>
        <taxon>Ascomycota</taxon>
        <taxon>Pezizomycotina</taxon>
        <taxon>Dothideomycetes</taxon>
        <taxon>Pleosporomycetidae</taxon>
        <taxon>Pleosporales</taxon>
        <taxon>Massarineae</taxon>
        <taxon>Didymosphaeriaceae</taxon>
        <taxon>Pseudopithomyces</taxon>
    </lineage>
</organism>
<feature type="active site" evidence="3">
    <location>
        <position position="171"/>
    </location>
</feature>
<accession>A0AAN6LNK6</accession>
<evidence type="ECO:0000256" key="1">
    <source>
        <dbReference type="ARBA" id="ARBA00010515"/>
    </source>
</evidence>
<dbReference type="EMBL" id="WVTA01000017">
    <property type="protein sequence ID" value="KAK3200969.1"/>
    <property type="molecule type" value="Genomic_DNA"/>
</dbReference>
<evidence type="ECO:0000313" key="6">
    <source>
        <dbReference type="Proteomes" id="UP001280581"/>
    </source>
</evidence>
<evidence type="ECO:0000256" key="2">
    <source>
        <dbReference type="ARBA" id="ARBA00022801"/>
    </source>
</evidence>
<evidence type="ECO:0000313" key="5">
    <source>
        <dbReference type="EMBL" id="KAK3200969.1"/>
    </source>
</evidence>
<dbReference type="PANTHER" id="PTHR48081">
    <property type="entry name" value="AB HYDROLASE SUPERFAMILY PROTEIN C4A8.06C"/>
    <property type="match status" value="1"/>
</dbReference>
<dbReference type="Gene3D" id="3.40.50.1820">
    <property type="entry name" value="alpha/beta hydrolase"/>
    <property type="match status" value="1"/>
</dbReference>
<dbReference type="InterPro" id="IPR029058">
    <property type="entry name" value="AB_hydrolase_fold"/>
</dbReference>
<dbReference type="InterPro" id="IPR033140">
    <property type="entry name" value="Lipase_GDXG_put_SER_AS"/>
</dbReference>
<dbReference type="InterPro" id="IPR013094">
    <property type="entry name" value="AB_hydrolase_3"/>
</dbReference>
<dbReference type="PANTHER" id="PTHR48081:SF8">
    <property type="entry name" value="ALPHA_BETA HYDROLASE FOLD-3 DOMAIN-CONTAINING PROTEIN-RELATED"/>
    <property type="match status" value="1"/>
</dbReference>
<comment type="similarity">
    <text evidence="1">Belongs to the 'GDXG' lipolytic enzyme family.</text>
</comment>
<evidence type="ECO:0000259" key="4">
    <source>
        <dbReference type="Pfam" id="PF07859"/>
    </source>
</evidence>
<sequence length="337" mass="38198">MSTRPEPDRSIKNQSIQVTTRHDRSMYMFFIQLLLRPFHNHVGRPGKRQPKGSIELKASPIGTKKCTVSHKTVCDIHVYDMESKGSSKSDTKTRIYYFCGGGWQSPPSSQHWGMCSRMAQDLPGTTVSLVSYPLAPNNPAPEAFPWLMRFYREIMERADEVGEKVILAGDSSGGNIVLSLILEALREDEAEAAVSETKRRSHPVAILAMCPSTDLTRRNPDIKKLEKVDPMLRFKFVKSTAEAWYGDWDPEDRRVTPANGDISLLAKYGVRVHGITAGYDILSADGIIFRKKLEEHGVQGQWLHWEKQMHCFVLTYPYGLREAKEAIDWVMDVLKAE</sequence>
<dbReference type="SUPFAM" id="SSF53474">
    <property type="entry name" value="alpha/beta-Hydrolases"/>
    <property type="match status" value="1"/>
</dbReference>
<dbReference type="AlphaFoldDB" id="A0AAN6LNK6"/>
<dbReference type="PROSITE" id="PS01174">
    <property type="entry name" value="LIPASE_GDXG_SER"/>
    <property type="match status" value="1"/>
</dbReference>
<dbReference type="GO" id="GO:0016787">
    <property type="term" value="F:hydrolase activity"/>
    <property type="evidence" value="ECO:0007669"/>
    <property type="project" value="UniProtKB-KW"/>
</dbReference>
<feature type="domain" description="Alpha/beta hydrolase fold-3" evidence="4">
    <location>
        <begin position="96"/>
        <end position="313"/>
    </location>
</feature>
<evidence type="ECO:0000256" key="3">
    <source>
        <dbReference type="PROSITE-ProRule" id="PRU10038"/>
    </source>
</evidence>
<dbReference type="InterPro" id="IPR050300">
    <property type="entry name" value="GDXG_lipolytic_enzyme"/>
</dbReference>
<protein>
    <recommendedName>
        <fullName evidence="4">Alpha/beta hydrolase fold-3 domain-containing protein</fullName>
    </recommendedName>
</protein>
<dbReference type="Pfam" id="PF07859">
    <property type="entry name" value="Abhydrolase_3"/>
    <property type="match status" value="1"/>
</dbReference>